<protein>
    <recommendedName>
        <fullName evidence="2">HEPN domain-containing protein</fullName>
    </recommendedName>
</protein>
<sequence length="132" mass="15650">MNEKEKIIEYWRRRARECLDDAKLLLKNERLHSAVNRIYYALFYQVSALLLAKGLSFSKHSGVLAAFNREFVKTGKVNKELGKFYNRMFEHRKTGDYGELVEFEEENVKDWIRKAEGFLDAIEKLIEDLKRA</sequence>
<keyword evidence="4" id="KW-1185">Reference proteome</keyword>
<dbReference type="Pfam" id="PF05168">
    <property type="entry name" value="HEPN"/>
    <property type="match status" value="1"/>
</dbReference>
<dbReference type="PANTHER" id="PTHR36565">
    <property type="entry name" value="UPF0332 PROTEIN TM_1000"/>
    <property type="match status" value="1"/>
</dbReference>
<dbReference type="InterPro" id="IPR007842">
    <property type="entry name" value="HEPN_dom"/>
</dbReference>
<evidence type="ECO:0000313" key="4">
    <source>
        <dbReference type="Proteomes" id="UP000000445"/>
    </source>
</evidence>
<evidence type="ECO:0000313" key="3">
    <source>
        <dbReference type="EMBL" id="ACM23754.1"/>
    </source>
</evidence>
<organism evidence="3 4">
    <name type="scientific">Thermotoga neapolitana (strain ATCC 49049 / DSM 4359 / NBRC 107923 / NS-E)</name>
    <dbReference type="NCBI Taxonomy" id="309803"/>
    <lineage>
        <taxon>Bacteria</taxon>
        <taxon>Thermotogati</taxon>
        <taxon>Thermotogota</taxon>
        <taxon>Thermotogae</taxon>
        <taxon>Thermotogales</taxon>
        <taxon>Thermotogaceae</taxon>
        <taxon>Thermotoga</taxon>
    </lineage>
</organism>
<proteinExistence type="inferred from homology"/>
<dbReference type="AlphaFoldDB" id="B9K9X1"/>
<dbReference type="InterPro" id="IPR052226">
    <property type="entry name" value="UPF0332_toxin"/>
</dbReference>
<dbReference type="KEGG" id="tna:CTN_1578"/>
<evidence type="ECO:0000256" key="1">
    <source>
        <dbReference type="ARBA" id="ARBA00038248"/>
    </source>
</evidence>
<dbReference type="PANTHER" id="PTHR36565:SF1">
    <property type="entry name" value="UPF0332 PROTEIN TM_1000"/>
    <property type="match status" value="1"/>
</dbReference>
<feature type="domain" description="HEPN" evidence="2">
    <location>
        <begin position="9"/>
        <end position="124"/>
    </location>
</feature>
<dbReference type="SMR" id="B9K9X1"/>
<dbReference type="STRING" id="309803.CTN_1578"/>
<reference evidence="3 4" key="1">
    <citation type="journal article" date="2009" name="Biosci. Biotechnol. Biochem.">
        <title>WeGAS: a web-based microbial genome annotation system.</title>
        <authorList>
            <person name="Lee D."/>
            <person name="Seo H."/>
            <person name="Park C."/>
            <person name="Park K."/>
        </authorList>
    </citation>
    <scope>NUCLEOTIDE SEQUENCE [LARGE SCALE GENOMIC DNA]</scope>
    <source>
        <strain evidence="4">ATCC 49049 / DSM 4359 / NBRC 107923 / NS-E</strain>
    </source>
</reference>
<evidence type="ECO:0000259" key="2">
    <source>
        <dbReference type="Pfam" id="PF05168"/>
    </source>
</evidence>
<dbReference type="Gene3D" id="1.20.120.330">
    <property type="entry name" value="Nucleotidyltransferases domain 2"/>
    <property type="match status" value="1"/>
</dbReference>
<name>B9K9X1_THENN</name>
<dbReference type="EMBL" id="CP000916">
    <property type="protein sequence ID" value="ACM23754.1"/>
    <property type="molecule type" value="Genomic_DNA"/>
</dbReference>
<gene>
    <name evidence="3" type="ordered locus">CTN_1578</name>
</gene>
<dbReference type="RefSeq" id="WP_004080552.1">
    <property type="nucleotide sequence ID" value="NC_011978.1"/>
</dbReference>
<dbReference type="Proteomes" id="UP000000445">
    <property type="component" value="Chromosome"/>
</dbReference>
<dbReference type="HOGENOM" id="CLU_151247_3_0_0"/>
<dbReference type="eggNOG" id="COG1895">
    <property type="taxonomic scope" value="Bacteria"/>
</dbReference>
<accession>B9K9X1</accession>
<comment type="similarity">
    <text evidence="1">Belongs to the UPF0332 family.</text>
</comment>